<dbReference type="Proteomes" id="UP000198280">
    <property type="component" value="Unassembled WGS sequence"/>
</dbReference>
<dbReference type="OrthoDB" id="516973at2"/>
<dbReference type="EMBL" id="FZOF01000041">
    <property type="protein sequence ID" value="SNT56307.1"/>
    <property type="molecule type" value="Genomic_DNA"/>
</dbReference>
<proteinExistence type="predicted"/>
<dbReference type="PROSITE" id="PS50927">
    <property type="entry name" value="BULB_LECTIN"/>
    <property type="match status" value="1"/>
</dbReference>
<reference evidence="2 3" key="1">
    <citation type="submission" date="2017-06" db="EMBL/GenBank/DDBJ databases">
        <authorList>
            <person name="Kim H.J."/>
            <person name="Triplett B.A."/>
        </authorList>
    </citation>
    <scope>NUCLEOTIDE SEQUENCE [LARGE SCALE GENOMIC DNA]</scope>
    <source>
        <strain evidence="2 3">CGMCC 4.1858</strain>
    </source>
</reference>
<evidence type="ECO:0000259" key="1">
    <source>
        <dbReference type="PROSITE" id="PS50927"/>
    </source>
</evidence>
<evidence type="ECO:0000313" key="2">
    <source>
        <dbReference type="EMBL" id="SNT56307.1"/>
    </source>
</evidence>
<dbReference type="SMART" id="SM00108">
    <property type="entry name" value="B_lectin"/>
    <property type="match status" value="1"/>
</dbReference>
<keyword evidence="3" id="KW-1185">Reference proteome</keyword>
<evidence type="ECO:0000313" key="3">
    <source>
        <dbReference type="Proteomes" id="UP000198280"/>
    </source>
</evidence>
<accession>A0A239NN18</accession>
<keyword evidence="2" id="KW-0430">Lectin</keyword>
<dbReference type="AlphaFoldDB" id="A0A239NN18"/>
<protein>
    <submittedName>
        <fullName evidence="2">D-mannose binding lectin</fullName>
    </submittedName>
</protein>
<feature type="domain" description="Bulb-type lectin" evidence="1">
    <location>
        <begin position="2"/>
        <end position="121"/>
    </location>
</feature>
<dbReference type="InterPro" id="IPR036426">
    <property type="entry name" value="Bulb-type_lectin_dom_sf"/>
</dbReference>
<sequence>MTSTLSAGGELPAGGELRSDNGRVRLVLQEDGNLVLYRVDTGKPLWATMSLKWPNGSGRTPGKVTIVKMQTDGNFVGYDNQGKPQWASDTDGNSGAHVVLQDDGNLVVYAGPHALWAAGTVQDWSPTKAETGNRRLAEGRWMNTTASVSPDGLITGTTTIWSTAELYGFHGSAVPVILDSQDKILWPTNINAEKHQYGVDGTMVPFGAASKRVEHWNNKIDPALLNQGRLSIIQWWDPKPFDEKNIQAVGKKVQAFVTEVGTVWKIVAAFL</sequence>
<dbReference type="Gene3D" id="2.90.10.10">
    <property type="entry name" value="Bulb-type lectin domain"/>
    <property type="match status" value="2"/>
</dbReference>
<dbReference type="RefSeq" id="WP_089229002.1">
    <property type="nucleotide sequence ID" value="NZ_FZOF01000041.1"/>
</dbReference>
<gene>
    <name evidence="2" type="ORF">SAMN05216252_14139</name>
</gene>
<organism evidence="2 3">
    <name type="scientific">Actinacidiphila glaucinigra</name>
    <dbReference type="NCBI Taxonomy" id="235986"/>
    <lineage>
        <taxon>Bacteria</taxon>
        <taxon>Bacillati</taxon>
        <taxon>Actinomycetota</taxon>
        <taxon>Actinomycetes</taxon>
        <taxon>Kitasatosporales</taxon>
        <taxon>Streptomycetaceae</taxon>
        <taxon>Actinacidiphila</taxon>
    </lineage>
</organism>
<dbReference type="GO" id="GO:0030246">
    <property type="term" value="F:carbohydrate binding"/>
    <property type="evidence" value="ECO:0007669"/>
    <property type="project" value="UniProtKB-KW"/>
</dbReference>
<name>A0A239NN18_9ACTN</name>
<dbReference type="SUPFAM" id="SSF51110">
    <property type="entry name" value="alpha-D-mannose-specific plant lectins"/>
    <property type="match status" value="1"/>
</dbReference>
<dbReference type="InterPro" id="IPR001480">
    <property type="entry name" value="Bulb-type_lectin_dom"/>
</dbReference>